<feature type="binding site" evidence="9">
    <location>
        <begin position="37"/>
        <end position="41"/>
    </location>
    <ligand>
        <name>4-amino-2-methyl-5-(diphosphooxymethyl)pyrimidine</name>
        <dbReference type="ChEBI" id="CHEBI:57841"/>
    </ligand>
</feature>
<dbReference type="InterPro" id="IPR036206">
    <property type="entry name" value="ThiamineP_synth_sf"/>
</dbReference>
<comment type="catalytic activity">
    <reaction evidence="8 9 10">
        <text>2-[(2R,5Z)-2-carboxy-4-methylthiazol-5(2H)-ylidene]ethyl phosphate + 4-amino-2-methyl-5-(diphosphooxymethyl)pyrimidine + 2 H(+) = thiamine phosphate + CO2 + diphosphate</text>
        <dbReference type="Rhea" id="RHEA:47844"/>
        <dbReference type="ChEBI" id="CHEBI:15378"/>
        <dbReference type="ChEBI" id="CHEBI:16526"/>
        <dbReference type="ChEBI" id="CHEBI:33019"/>
        <dbReference type="ChEBI" id="CHEBI:37575"/>
        <dbReference type="ChEBI" id="CHEBI:57841"/>
        <dbReference type="ChEBI" id="CHEBI:62899"/>
        <dbReference type="EC" id="2.5.1.3"/>
    </reaction>
</comment>
<dbReference type="GO" id="GO:0009228">
    <property type="term" value="P:thiamine biosynthetic process"/>
    <property type="evidence" value="ECO:0007669"/>
    <property type="project" value="UniProtKB-KW"/>
</dbReference>
<feature type="domain" description="Thiamine phosphate synthase/TenI" evidence="12">
    <location>
        <begin position="13"/>
        <end position="189"/>
    </location>
</feature>
<evidence type="ECO:0000313" key="13">
    <source>
        <dbReference type="EMBL" id="GGZ17318.1"/>
    </source>
</evidence>
<dbReference type="Proteomes" id="UP000619457">
    <property type="component" value="Unassembled WGS sequence"/>
</dbReference>
<comment type="catalytic activity">
    <reaction evidence="7 9 10">
        <text>2-(2-carboxy-4-methylthiazol-5-yl)ethyl phosphate + 4-amino-2-methyl-5-(diphosphooxymethyl)pyrimidine + 2 H(+) = thiamine phosphate + CO2 + diphosphate</text>
        <dbReference type="Rhea" id="RHEA:47848"/>
        <dbReference type="ChEBI" id="CHEBI:15378"/>
        <dbReference type="ChEBI" id="CHEBI:16526"/>
        <dbReference type="ChEBI" id="CHEBI:33019"/>
        <dbReference type="ChEBI" id="CHEBI:37575"/>
        <dbReference type="ChEBI" id="CHEBI:57841"/>
        <dbReference type="ChEBI" id="CHEBI:62890"/>
        <dbReference type="EC" id="2.5.1.3"/>
    </reaction>
</comment>
<dbReference type="Gene3D" id="3.20.20.70">
    <property type="entry name" value="Aldolase class I"/>
    <property type="match status" value="1"/>
</dbReference>
<organism evidence="13 14">
    <name type="scientific">Echinicola pacifica</name>
    <dbReference type="NCBI Taxonomy" id="346377"/>
    <lineage>
        <taxon>Bacteria</taxon>
        <taxon>Pseudomonadati</taxon>
        <taxon>Bacteroidota</taxon>
        <taxon>Cytophagia</taxon>
        <taxon>Cytophagales</taxon>
        <taxon>Cyclobacteriaceae</taxon>
        <taxon>Echinicola</taxon>
    </lineage>
</organism>
<evidence type="ECO:0000259" key="12">
    <source>
        <dbReference type="Pfam" id="PF02581"/>
    </source>
</evidence>
<keyword evidence="3 9" id="KW-0479">Metal-binding</keyword>
<evidence type="ECO:0000256" key="7">
    <source>
        <dbReference type="ARBA" id="ARBA00047851"/>
    </source>
</evidence>
<comment type="catalytic activity">
    <reaction evidence="6 9 10">
        <text>4-methyl-5-(2-phosphooxyethyl)-thiazole + 4-amino-2-methyl-5-(diphosphooxymethyl)pyrimidine + H(+) = thiamine phosphate + diphosphate</text>
        <dbReference type="Rhea" id="RHEA:22328"/>
        <dbReference type="ChEBI" id="CHEBI:15378"/>
        <dbReference type="ChEBI" id="CHEBI:33019"/>
        <dbReference type="ChEBI" id="CHEBI:37575"/>
        <dbReference type="ChEBI" id="CHEBI:57841"/>
        <dbReference type="ChEBI" id="CHEBI:58296"/>
        <dbReference type="EC" id="2.5.1.3"/>
    </reaction>
</comment>
<evidence type="ECO:0000256" key="11">
    <source>
        <dbReference type="RuleBase" id="RU004253"/>
    </source>
</evidence>
<feature type="binding site" evidence="9">
    <location>
        <position position="108"/>
    </location>
    <ligand>
        <name>4-amino-2-methyl-5-(diphosphooxymethyl)pyrimidine</name>
        <dbReference type="ChEBI" id="CHEBI:57841"/>
    </ligand>
</feature>
<evidence type="ECO:0000256" key="3">
    <source>
        <dbReference type="ARBA" id="ARBA00022723"/>
    </source>
</evidence>
<keyword evidence="4 9" id="KW-0460">Magnesium</keyword>
<name>A0A918UKZ9_9BACT</name>
<evidence type="ECO:0000256" key="1">
    <source>
        <dbReference type="ARBA" id="ARBA00005165"/>
    </source>
</evidence>
<evidence type="ECO:0000256" key="5">
    <source>
        <dbReference type="ARBA" id="ARBA00022977"/>
    </source>
</evidence>
<dbReference type="HAMAP" id="MF_00097">
    <property type="entry name" value="TMP_synthase"/>
    <property type="match status" value="1"/>
</dbReference>
<comment type="caution">
    <text evidence="9">Lacks conserved residue(s) required for the propagation of feature annotation.</text>
</comment>
<comment type="cofactor">
    <cofactor evidence="9">
        <name>Mg(2+)</name>
        <dbReference type="ChEBI" id="CHEBI:18420"/>
    </cofactor>
    <text evidence="9">Binds 1 Mg(2+) ion per subunit.</text>
</comment>
<evidence type="ECO:0000256" key="4">
    <source>
        <dbReference type="ARBA" id="ARBA00022842"/>
    </source>
</evidence>
<proteinExistence type="inferred from homology"/>
<dbReference type="GO" id="GO:0000287">
    <property type="term" value="F:magnesium ion binding"/>
    <property type="evidence" value="ECO:0007669"/>
    <property type="project" value="UniProtKB-UniRule"/>
</dbReference>
<evidence type="ECO:0000256" key="2">
    <source>
        <dbReference type="ARBA" id="ARBA00022679"/>
    </source>
</evidence>
<evidence type="ECO:0000256" key="9">
    <source>
        <dbReference type="HAMAP-Rule" id="MF_00097"/>
    </source>
</evidence>
<accession>A0A918UKZ9</accession>
<dbReference type="Pfam" id="PF02581">
    <property type="entry name" value="TMP-TENI"/>
    <property type="match status" value="1"/>
</dbReference>
<comment type="function">
    <text evidence="9">Condenses 4-methyl-5-(beta-hydroxyethyl)thiazole monophosphate (THZ-P) and 2-methyl-4-amino-5-hydroxymethyl pyrimidine pyrophosphate (HMP-PP) to form thiamine monophosphate (TMP).</text>
</comment>
<dbReference type="InterPro" id="IPR013785">
    <property type="entry name" value="Aldolase_TIM"/>
</dbReference>
<comment type="similarity">
    <text evidence="9 10">Belongs to the thiamine-phosphate synthase family.</text>
</comment>
<dbReference type="NCBIfam" id="TIGR00693">
    <property type="entry name" value="thiE"/>
    <property type="match status" value="1"/>
</dbReference>
<feature type="binding site" evidence="9">
    <location>
        <position position="69"/>
    </location>
    <ligand>
        <name>4-amino-2-methyl-5-(diphosphooxymethyl)pyrimidine</name>
        <dbReference type="ChEBI" id="CHEBI:57841"/>
    </ligand>
</feature>
<dbReference type="InterPro" id="IPR034291">
    <property type="entry name" value="TMP_synthase"/>
</dbReference>
<dbReference type="RefSeq" id="WP_018474005.1">
    <property type="nucleotide sequence ID" value="NZ_BMWX01000001.1"/>
</dbReference>
<evidence type="ECO:0000256" key="6">
    <source>
        <dbReference type="ARBA" id="ARBA00047334"/>
    </source>
</evidence>
<reference evidence="13" key="1">
    <citation type="journal article" date="2014" name="Int. J. Syst. Evol. Microbiol.">
        <title>Complete genome sequence of Corynebacterium casei LMG S-19264T (=DSM 44701T), isolated from a smear-ripened cheese.</title>
        <authorList>
            <consortium name="US DOE Joint Genome Institute (JGI-PGF)"/>
            <person name="Walter F."/>
            <person name="Albersmeier A."/>
            <person name="Kalinowski J."/>
            <person name="Ruckert C."/>
        </authorList>
    </citation>
    <scope>NUCLEOTIDE SEQUENCE</scope>
    <source>
        <strain evidence="13">KCTC 12368</strain>
    </source>
</reference>
<sequence length="215" mass="23729">MKASISSLHYISPNLNHPQDYISAIERFCESGGDWVQLRMKDFPKSIILKTAQKAKSVCDRYATKLIINDHAEIANKVGAYGVHVGKDDQKAHEIRERYGDKLIIGCTANTLEDILSVADSADYIGLGPFRFTETKKNLSPVLGLNGYSEMVSAMSQRGINLPVIAIGGIAREDLSSISETAVHGVAVSGLLHFSKDQKQEIQNIKNHFTYANHR</sequence>
<dbReference type="PANTHER" id="PTHR20857">
    <property type="entry name" value="THIAMINE-PHOSPHATE PYROPHOSPHORYLASE"/>
    <property type="match status" value="1"/>
</dbReference>
<gene>
    <name evidence="9 13" type="primary">thiE</name>
    <name evidence="13" type="ORF">GCM10007049_07240</name>
</gene>
<keyword evidence="14" id="KW-1185">Reference proteome</keyword>
<evidence type="ECO:0000256" key="10">
    <source>
        <dbReference type="RuleBase" id="RU003826"/>
    </source>
</evidence>
<feature type="binding site" evidence="9">
    <location>
        <position position="169"/>
    </location>
    <ligand>
        <name>2-[(2R,5Z)-2-carboxy-4-methylthiazol-5(2H)-ylidene]ethyl phosphate</name>
        <dbReference type="ChEBI" id="CHEBI:62899"/>
    </ligand>
</feature>
<comment type="caution">
    <text evidence="13">The sequence shown here is derived from an EMBL/GenBank/DDBJ whole genome shotgun (WGS) entry which is preliminary data.</text>
</comment>
<keyword evidence="2 9" id="KW-0808">Transferase</keyword>
<feature type="binding site" evidence="9">
    <location>
        <position position="89"/>
    </location>
    <ligand>
        <name>Mg(2+)</name>
        <dbReference type="ChEBI" id="CHEBI:18420"/>
    </ligand>
</feature>
<dbReference type="PANTHER" id="PTHR20857:SF15">
    <property type="entry name" value="THIAMINE-PHOSPHATE SYNTHASE"/>
    <property type="match status" value="1"/>
</dbReference>
<dbReference type="SUPFAM" id="SSF51391">
    <property type="entry name" value="Thiamin phosphate synthase"/>
    <property type="match status" value="1"/>
</dbReference>
<reference evidence="13" key="2">
    <citation type="submission" date="2020-09" db="EMBL/GenBank/DDBJ databases">
        <authorList>
            <person name="Sun Q."/>
            <person name="Kim S."/>
        </authorList>
    </citation>
    <scope>NUCLEOTIDE SEQUENCE</scope>
    <source>
        <strain evidence="13">KCTC 12368</strain>
    </source>
</reference>
<dbReference type="CDD" id="cd00564">
    <property type="entry name" value="TMP_TenI"/>
    <property type="match status" value="1"/>
</dbReference>
<comment type="pathway">
    <text evidence="1 9 11">Cofactor biosynthesis; thiamine diphosphate biosynthesis; thiamine phosphate from 4-amino-2-methyl-5-diphosphomethylpyrimidine and 4-methyl-5-(2-phosphoethyl)-thiazole: step 1/1.</text>
</comment>
<feature type="binding site" evidence="9">
    <location>
        <position position="136"/>
    </location>
    <ligand>
        <name>4-amino-2-methyl-5-(diphosphooxymethyl)pyrimidine</name>
        <dbReference type="ChEBI" id="CHEBI:57841"/>
    </ligand>
</feature>
<protein>
    <recommendedName>
        <fullName evidence="9">Thiamine-phosphate synthase</fullName>
        <shortName evidence="9">TP synthase</shortName>
        <shortName evidence="9">TPS</shortName>
        <ecNumber evidence="9">2.5.1.3</ecNumber>
    </recommendedName>
    <alternativeName>
        <fullName evidence="9">Thiamine-phosphate pyrophosphorylase</fullName>
        <shortName evidence="9">TMP pyrophosphorylase</shortName>
        <shortName evidence="9">TMP-PPase</shortName>
    </alternativeName>
</protein>
<dbReference type="EMBL" id="BMWX01000001">
    <property type="protein sequence ID" value="GGZ17318.1"/>
    <property type="molecule type" value="Genomic_DNA"/>
</dbReference>
<keyword evidence="5 9" id="KW-0784">Thiamine biosynthesis</keyword>
<dbReference type="GO" id="GO:0009229">
    <property type="term" value="P:thiamine diphosphate biosynthetic process"/>
    <property type="evidence" value="ECO:0007669"/>
    <property type="project" value="UniProtKB-UniRule"/>
</dbReference>
<evidence type="ECO:0000256" key="8">
    <source>
        <dbReference type="ARBA" id="ARBA00047883"/>
    </source>
</evidence>
<dbReference type="EC" id="2.5.1.3" evidence="9"/>
<feature type="binding site" evidence="9">
    <location>
        <position position="70"/>
    </location>
    <ligand>
        <name>Mg(2+)</name>
        <dbReference type="ChEBI" id="CHEBI:18420"/>
    </ligand>
</feature>
<dbReference type="GO" id="GO:0005737">
    <property type="term" value="C:cytoplasm"/>
    <property type="evidence" value="ECO:0007669"/>
    <property type="project" value="TreeGrafter"/>
</dbReference>
<dbReference type="InterPro" id="IPR022998">
    <property type="entry name" value="ThiamineP_synth_TenI"/>
</dbReference>
<evidence type="ECO:0000313" key="14">
    <source>
        <dbReference type="Proteomes" id="UP000619457"/>
    </source>
</evidence>
<feature type="binding site" evidence="9">
    <location>
        <begin position="133"/>
        <end position="135"/>
    </location>
    <ligand>
        <name>2-[(2R,5Z)-2-carboxy-4-methylthiazol-5(2H)-ylidene]ethyl phosphate</name>
        <dbReference type="ChEBI" id="CHEBI:62899"/>
    </ligand>
</feature>
<dbReference type="AlphaFoldDB" id="A0A918UKZ9"/>
<dbReference type="GO" id="GO:0004789">
    <property type="term" value="F:thiamine-phosphate diphosphorylase activity"/>
    <property type="evidence" value="ECO:0007669"/>
    <property type="project" value="UniProtKB-UniRule"/>
</dbReference>